<feature type="binding site" evidence="19">
    <location>
        <begin position="40"/>
        <end position="47"/>
    </location>
    <ligand>
        <name>GTP</name>
        <dbReference type="ChEBI" id="CHEBI:37565"/>
    </ligand>
</feature>
<feature type="binding site" evidence="19">
    <location>
        <position position="86"/>
    </location>
    <ligand>
        <name>GTP</name>
        <dbReference type="ChEBI" id="CHEBI:37565"/>
    </ligand>
</feature>
<dbReference type="GO" id="GO:0005524">
    <property type="term" value="F:ATP binding"/>
    <property type="evidence" value="ECO:0007669"/>
    <property type="project" value="UniProtKB-UniRule"/>
</dbReference>
<dbReference type="SMART" id="SM00178">
    <property type="entry name" value="SAR"/>
    <property type="match status" value="1"/>
</dbReference>
<evidence type="ECO:0000256" key="13">
    <source>
        <dbReference type="ARBA" id="ARBA00023134"/>
    </source>
</evidence>
<comment type="catalytic activity">
    <reaction evidence="18">
        <text>L-threonyl-[protein] + ATP = O-phospho-L-threonyl-[protein] + ADP + H(+)</text>
        <dbReference type="Rhea" id="RHEA:46608"/>
        <dbReference type="Rhea" id="RHEA-COMP:11060"/>
        <dbReference type="Rhea" id="RHEA-COMP:11605"/>
        <dbReference type="ChEBI" id="CHEBI:15378"/>
        <dbReference type="ChEBI" id="CHEBI:30013"/>
        <dbReference type="ChEBI" id="CHEBI:30616"/>
        <dbReference type="ChEBI" id="CHEBI:61977"/>
        <dbReference type="ChEBI" id="CHEBI:456216"/>
        <dbReference type="EC" id="2.7.11.1"/>
    </reaction>
</comment>
<feature type="domain" description="EGF-like" evidence="28">
    <location>
        <begin position="1206"/>
        <end position="1247"/>
    </location>
</feature>
<evidence type="ECO:0000256" key="19">
    <source>
        <dbReference type="PIRSR" id="PIRSR606689-1"/>
    </source>
</evidence>
<dbReference type="GO" id="GO:0004715">
    <property type="term" value="F:non-membrane spanning protein tyrosine kinase activity"/>
    <property type="evidence" value="ECO:0007669"/>
    <property type="project" value="UniProtKB-EC"/>
</dbReference>
<feature type="transmembrane region" description="Helical" evidence="25">
    <location>
        <begin position="1418"/>
        <end position="1437"/>
    </location>
</feature>
<keyword evidence="5 22" id="KW-0728">SH3 domain</keyword>
<dbReference type="Gene3D" id="3.40.50.300">
    <property type="entry name" value="P-loop containing nucleotide triphosphate hydrolases"/>
    <property type="match status" value="1"/>
</dbReference>
<keyword evidence="7 25" id="KW-0812">Transmembrane</keyword>
<dbReference type="EMBL" id="JYDW01000139">
    <property type="protein sequence ID" value="KRZ54381.1"/>
    <property type="molecule type" value="Genomic_DNA"/>
</dbReference>
<dbReference type="PRINTS" id="PR00328">
    <property type="entry name" value="SAR1GTPBP"/>
</dbReference>
<proteinExistence type="inferred from homology"/>
<keyword evidence="21" id="KW-1015">Disulfide bond</keyword>
<keyword evidence="9 19" id="KW-0547">Nucleotide-binding</keyword>
<evidence type="ECO:0000256" key="2">
    <source>
        <dbReference type="ARBA" id="ARBA00008171"/>
    </source>
</evidence>
<dbReference type="PROSITE" id="PS00109">
    <property type="entry name" value="PROTEIN_KINASE_TYR"/>
    <property type="match status" value="1"/>
</dbReference>
<feature type="domain" description="SH3" evidence="26">
    <location>
        <begin position="598"/>
        <end position="663"/>
    </location>
</feature>
<name>A0A0V1L4C1_9BILA</name>
<gene>
    <name evidence="30" type="primary">PR2</name>
    <name evidence="30" type="ORF">T02_16494</name>
</gene>
<dbReference type="FunFam" id="1.10.510.10:FF:000521">
    <property type="entry name" value="Tyrosine-protein kinase pr2"/>
    <property type="match status" value="1"/>
</dbReference>
<feature type="transmembrane region" description="Helical" evidence="25">
    <location>
        <begin position="1272"/>
        <end position="1294"/>
    </location>
</feature>
<feature type="compositionally biased region" description="Acidic residues" evidence="24">
    <location>
        <begin position="743"/>
        <end position="753"/>
    </location>
</feature>
<accession>A0A0V1L4C1</accession>
<evidence type="ECO:0000256" key="6">
    <source>
        <dbReference type="ARBA" id="ARBA00022679"/>
    </source>
</evidence>
<dbReference type="Gene3D" id="2.10.25.10">
    <property type="entry name" value="Laminin"/>
    <property type="match status" value="1"/>
</dbReference>
<dbReference type="Gene3D" id="1.10.510.10">
    <property type="entry name" value="Transferase(Phosphotransferase) domain 1"/>
    <property type="match status" value="1"/>
</dbReference>
<evidence type="ECO:0000256" key="17">
    <source>
        <dbReference type="ARBA" id="ARBA00026198"/>
    </source>
</evidence>
<comment type="caution">
    <text evidence="21">Lacks conserved residue(s) required for the propagation of feature annotation.</text>
</comment>
<dbReference type="InterPro" id="IPR008266">
    <property type="entry name" value="Tyr_kinase_AS"/>
</dbReference>
<dbReference type="SMART" id="SM00177">
    <property type="entry name" value="ARF"/>
    <property type="match status" value="1"/>
</dbReference>
<keyword evidence="13 19" id="KW-0342">GTP-binding</keyword>
<evidence type="ECO:0000256" key="25">
    <source>
        <dbReference type="SAM" id="Phobius"/>
    </source>
</evidence>
<evidence type="ECO:0000259" key="27">
    <source>
        <dbReference type="PROSITE" id="PS50011"/>
    </source>
</evidence>
<keyword evidence="20" id="KW-0460">Magnesium</keyword>
<keyword evidence="11 23" id="KW-0067">ATP-binding</keyword>
<feature type="binding site" evidence="23">
    <location>
        <position position="384"/>
    </location>
    <ligand>
        <name>ATP</name>
        <dbReference type="ChEBI" id="CHEBI:30616"/>
    </ligand>
</feature>
<dbReference type="Pfam" id="PF22931">
    <property type="entry name" value="SAM_TNK"/>
    <property type="match status" value="1"/>
</dbReference>
<dbReference type="InterPro" id="IPR007110">
    <property type="entry name" value="Ig-like_dom"/>
</dbReference>
<evidence type="ECO:0000256" key="21">
    <source>
        <dbReference type="PROSITE-ProRule" id="PRU00076"/>
    </source>
</evidence>
<dbReference type="PROSITE" id="PS00107">
    <property type="entry name" value="PROTEIN_KINASE_ATP"/>
    <property type="match status" value="1"/>
</dbReference>
<dbReference type="InterPro" id="IPR045873">
    <property type="entry name" value="Arl2"/>
</dbReference>
<evidence type="ECO:0000256" key="20">
    <source>
        <dbReference type="PIRSR" id="PIRSR606689-2"/>
    </source>
</evidence>
<evidence type="ECO:0000256" key="10">
    <source>
        <dbReference type="ARBA" id="ARBA00022777"/>
    </source>
</evidence>
<feature type="compositionally biased region" description="Polar residues" evidence="24">
    <location>
        <begin position="915"/>
        <end position="932"/>
    </location>
</feature>
<dbReference type="GO" id="GO:0005525">
    <property type="term" value="F:GTP binding"/>
    <property type="evidence" value="ECO:0007669"/>
    <property type="project" value="UniProtKB-KW"/>
</dbReference>
<dbReference type="InterPro" id="IPR011009">
    <property type="entry name" value="Kinase-like_dom_sf"/>
</dbReference>
<protein>
    <recommendedName>
        <fullName evidence="17">ADP-ribosylation factor-like protein 2</fullName>
        <ecNumber evidence="4">2.7.10.2</ecNumber>
    </recommendedName>
</protein>
<dbReference type="SUPFAM" id="SSF52540">
    <property type="entry name" value="P-loop containing nucleoside triphosphate hydrolases"/>
    <property type="match status" value="1"/>
</dbReference>
<evidence type="ECO:0000256" key="7">
    <source>
        <dbReference type="ARBA" id="ARBA00022692"/>
    </source>
</evidence>
<evidence type="ECO:0000259" key="28">
    <source>
        <dbReference type="PROSITE" id="PS50026"/>
    </source>
</evidence>
<dbReference type="InterPro" id="IPR001245">
    <property type="entry name" value="Ser-Thr/Tyr_kinase_cat_dom"/>
</dbReference>
<dbReference type="InterPro" id="IPR000742">
    <property type="entry name" value="EGF"/>
</dbReference>
<dbReference type="InterPro" id="IPR000719">
    <property type="entry name" value="Prot_kinase_dom"/>
</dbReference>
<dbReference type="InterPro" id="IPR027417">
    <property type="entry name" value="P-loop_NTPase"/>
</dbReference>
<feature type="domain" description="Ig-like" evidence="29">
    <location>
        <begin position="1102"/>
        <end position="1196"/>
    </location>
</feature>
<feature type="region of interest" description="Disordered" evidence="24">
    <location>
        <begin position="738"/>
        <end position="769"/>
    </location>
</feature>
<evidence type="ECO:0000256" key="8">
    <source>
        <dbReference type="ARBA" id="ARBA00022707"/>
    </source>
</evidence>
<evidence type="ECO:0000256" key="23">
    <source>
        <dbReference type="PROSITE-ProRule" id="PRU10141"/>
    </source>
</evidence>
<feature type="compositionally biased region" description="Basic and acidic residues" evidence="24">
    <location>
        <begin position="933"/>
        <end position="942"/>
    </location>
</feature>
<evidence type="ECO:0000256" key="12">
    <source>
        <dbReference type="ARBA" id="ARBA00022989"/>
    </source>
</evidence>
<dbReference type="InterPro" id="IPR006689">
    <property type="entry name" value="Small_GTPase_ARF/SAR"/>
</dbReference>
<evidence type="ECO:0000259" key="26">
    <source>
        <dbReference type="PROSITE" id="PS50002"/>
    </source>
</evidence>
<feature type="compositionally biased region" description="Polar residues" evidence="24">
    <location>
        <begin position="819"/>
        <end position="844"/>
    </location>
</feature>
<dbReference type="InterPro" id="IPR001452">
    <property type="entry name" value="SH3_domain"/>
</dbReference>
<feature type="region of interest" description="Disordered" evidence="24">
    <location>
        <begin position="915"/>
        <end position="1036"/>
    </location>
</feature>
<dbReference type="PROSITE" id="PS00022">
    <property type="entry name" value="EGF_1"/>
    <property type="match status" value="1"/>
</dbReference>
<keyword evidence="15" id="KW-0829">Tyrosine-protein kinase</keyword>
<dbReference type="PROSITE" id="PS50002">
    <property type="entry name" value="SH3"/>
    <property type="match status" value="1"/>
</dbReference>
<dbReference type="NCBIfam" id="TIGR00231">
    <property type="entry name" value="small_GTP"/>
    <property type="match status" value="1"/>
</dbReference>
<evidence type="ECO:0000259" key="29">
    <source>
        <dbReference type="PROSITE" id="PS50835"/>
    </source>
</evidence>
<comment type="subcellular location">
    <subcellularLocation>
        <location evidence="1">Membrane</location>
    </subcellularLocation>
</comment>
<reference evidence="30 31" key="1">
    <citation type="submission" date="2015-05" db="EMBL/GenBank/DDBJ databases">
        <title>Evolution of Trichinella species and genotypes.</title>
        <authorList>
            <person name="Korhonen P.K."/>
            <person name="Edoardo P."/>
            <person name="Giuseppe L.R."/>
            <person name="Gasser R.B."/>
        </authorList>
    </citation>
    <scope>NUCLEOTIDE SEQUENCE [LARGE SCALE GENOMIC DNA]</scope>
    <source>
        <strain evidence="30">ISS10</strain>
    </source>
</reference>
<dbReference type="EC" id="2.7.10.2" evidence="4"/>
<feature type="binding site" evidence="19">
    <location>
        <begin position="142"/>
        <end position="145"/>
    </location>
    <ligand>
        <name>GTP</name>
        <dbReference type="ChEBI" id="CHEBI:37565"/>
    </ligand>
</feature>
<feature type="non-terminal residue" evidence="30">
    <location>
        <position position="1468"/>
    </location>
</feature>
<evidence type="ECO:0000256" key="5">
    <source>
        <dbReference type="ARBA" id="ARBA00022443"/>
    </source>
</evidence>
<dbReference type="SMART" id="SM00175">
    <property type="entry name" value="RAB"/>
    <property type="match status" value="1"/>
</dbReference>
<organism evidence="30 31">
    <name type="scientific">Trichinella nativa</name>
    <dbReference type="NCBI Taxonomy" id="6335"/>
    <lineage>
        <taxon>Eukaryota</taxon>
        <taxon>Metazoa</taxon>
        <taxon>Ecdysozoa</taxon>
        <taxon>Nematoda</taxon>
        <taxon>Enoplea</taxon>
        <taxon>Dorylaimia</taxon>
        <taxon>Trichinellida</taxon>
        <taxon>Trichinellidae</taxon>
        <taxon>Trichinella</taxon>
    </lineage>
</organism>
<dbReference type="InterPro" id="IPR020635">
    <property type="entry name" value="Tyr_kinase_cat_dom"/>
</dbReference>
<dbReference type="OrthoDB" id="4062651at2759"/>
<dbReference type="CDD" id="cd04154">
    <property type="entry name" value="Arl2"/>
    <property type="match status" value="1"/>
</dbReference>
<dbReference type="SUPFAM" id="SSF57196">
    <property type="entry name" value="EGF/Laminin"/>
    <property type="match status" value="1"/>
</dbReference>
<dbReference type="SUPFAM" id="SSF56112">
    <property type="entry name" value="Protein kinase-like (PK-like)"/>
    <property type="match status" value="1"/>
</dbReference>
<keyword evidence="31" id="KW-1185">Reference proteome</keyword>
<keyword evidence="8" id="KW-0519">Myristate</keyword>
<feature type="region of interest" description="Disordered" evidence="24">
    <location>
        <begin position="809"/>
        <end position="881"/>
    </location>
</feature>
<feature type="domain" description="Protein kinase" evidence="27">
    <location>
        <begin position="349"/>
        <end position="598"/>
    </location>
</feature>
<feature type="compositionally biased region" description="Basic and acidic residues" evidence="24">
    <location>
        <begin position="848"/>
        <end position="863"/>
    </location>
</feature>
<dbReference type="PANTHER" id="PTHR24418">
    <property type="entry name" value="TYROSINE-PROTEIN KINASE"/>
    <property type="match status" value="1"/>
</dbReference>
<evidence type="ECO:0000256" key="15">
    <source>
        <dbReference type="ARBA" id="ARBA00023137"/>
    </source>
</evidence>
<dbReference type="CDD" id="cd00054">
    <property type="entry name" value="EGF_CA"/>
    <property type="match status" value="1"/>
</dbReference>
<evidence type="ECO:0000256" key="24">
    <source>
        <dbReference type="SAM" id="MobiDB-lite"/>
    </source>
</evidence>
<feature type="binding site" evidence="20">
    <location>
        <position position="64"/>
    </location>
    <ligand>
        <name>Mg(2+)</name>
        <dbReference type="ChEBI" id="CHEBI:18420"/>
    </ligand>
</feature>
<dbReference type="InterPro" id="IPR017441">
    <property type="entry name" value="Protein_kinase_ATP_BS"/>
</dbReference>
<dbReference type="InterPro" id="IPR050198">
    <property type="entry name" value="Non-receptor_tyrosine_kinases"/>
</dbReference>
<dbReference type="PROSITE" id="PS51417">
    <property type="entry name" value="ARF"/>
    <property type="match status" value="1"/>
</dbReference>
<dbReference type="Gene3D" id="3.30.200.20">
    <property type="entry name" value="Phosphorylase Kinase, domain 1"/>
    <property type="match status" value="1"/>
</dbReference>
<evidence type="ECO:0000256" key="16">
    <source>
        <dbReference type="ARBA" id="ARBA00023288"/>
    </source>
</evidence>
<feature type="binding site" evidence="20">
    <location>
        <position position="47"/>
    </location>
    <ligand>
        <name>Mg(2+)</name>
        <dbReference type="ChEBI" id="CHEBI:18420"/>
    </ligand>
</feature>
<keyword evidence="12 25" id="KW-1133">Transmembrane helix</keyword>
<evidence type="ECO:0000256" key="9">
    <source>
        <dbReference type="ARBA" id="ARBA00022741"/>
    </source>
</evidence>
<evidence type="ECO:0000256" key="3">
    <source>
        <dbReference type="ARBA" id="ARBA00010290"/>
    </source>
</evidence>
<evidence type="ECO:0000256" key="18">
    <source>
        <dbReference type="ARBA" id="ARBA00047899"/>
    </source>
</evidence>
<dbReference type="GO" id="GO:0004674">
    <property type="term" value="F:protein serine/threonine kinase activity"/>
    <property type="evidence" value="ECO:0007669"/>
    <property type="project" value="UniProtKB-EC"/>
</dbReference>
<keyword evidence="10 30" id="KW-0418">Kinase</keyword>
<feature type="non-terminal residue" evidence="30">
    <location>
        <position position="1"/>
    </location>
</feature>
<keyword evidence="14 25" id="KW-0472">Membrane</keyword>
<dbReference type="InterPro" id="IPR055175">
    <property type="entry name" value="ACK/TNK-like_SAM"/>
</dbReference>
<comment type="similarity">
    <text evidence="2">Belongs to the protein kinase superfamily. TKL Ser/Thr protein kinase family. ROCO subfamily.</text>
</comment>
<dbReference type="InterPro" id="IPR005225">
    <property type="entry name" value="Small_GTP-bd"/>
</dbReference>
<keyword evidence="20" id="KW-0479">Metal-binding</keyword>
<evidence type="ECO:0000256" key="4">
    <source>
        <dbReference type="ARBA" id="ARBA00011903"/>
    </source>
</evidence>
<keyword evidence="21" id="KW-0245">EGF-like domain</keyword>
<dbReference type="PROSITE" id="PS50011">
    <property type="entry name" value="PROTEIN_KINASE_DOM"/>
    <property type="match status" value="1"/>
</dbReference>
<sequence>LPKFIIIYTLNWFILRKMGLLTILKKLREKEKEMRVLVLGLDNAGKSTILQKALGKPIDTIPPTFGFNIETLERHGRKLNVWDVGGQKSLRSYWRNYFEDTEGVIWVVDSTDKRRLMDCKKELHNLLKEERLLGCSLLIFANKQDLDGALTVQQITALLELKKITSHHWLCLPCSARLGTNLLEGIDWLIEDIVANKIDLSEDLCCFVRCWFCFVNRKAMRDQVKKSGAQSMSLCDLLKEADLDNYLSALQLQLKMKKYHNQQVLHAEHLRFVTETDLADIGMSKPEQRRLLKTFQKHFPDSYLSKLRQKLLGKVLPLPVDDDSQTLPKAQPSVSSQKTEQHIIPAENIQLCQNLGSGEFASVWRGVWAMSGNGGEKVQVAVKKILPEKMHSNPLDFLQEAAIMHRVNHEHIVRFYGVVLNPKSVMLVTELAPLRSLVECLRQPAFRPSFTVPRLCDYIEQICAGMAYLEANRLIHRDLAARNILVFSLELVKVADFGLSRALGAGEEYYHSNVSFTSASDVWSFGVTMWELFTYGFQPWAGLTGQQILDCVNTPKSQRLEAPDACPVDHYNLMLQCWEHEPSKRPKFAELIQLLPEIEPDRLRAITEVDDGEPDHLQYKVDTVITVLNKRPSEYPDGYYWKGVLNTGRTGLFLPETTISQLNSECPSLAGTNDKSMSWSSSSLSSCLPTGAVPSVLATGKRRNVGGKRHQRNGGGIRWPTTAALLSKAARLKENETRRLLNQEEEEEEEDEAPIVGCRPSVPPRQQGVDAVKPLSYNDSKMLVDLTNLAVELADKALRVENERLKQIVSDAQQQQQQHWSSTTAGRDSPKSTDQNSNGSSPSSAKKWLTDSLRKLSRERDSVEGGDVPTFCSRLPPQGEVKLSAESESAYKSMVECLDDSDCGGDGLMKVSAASLRSESGEPTTVGKCSQQGEHEHHRLDQEPAAEEEEETNPLRLLRDGGPQLLKRLRSNGRPVGKIPLAAQSSNDDDRNQASPPPVPPRILHRSGIGGGSGQSLVDEDGGKKPIPPPVPPKTVSCRGIVRAMRDQLEKRHNPTVEIATLKLILTYDDRRQRLVYLLFLTLLSCNGIELNTTSEELIASPIYELELQLHEGITKKIEIESGQAFALRCIDSTGTLFHSENLLWLRQGKRLRDSTINKIKIKNTRKFSVLIVDFFEDSMSGLYECVLRRKDKVMKSRIHYVNLFEEELCAAEKQDFCTNGGTCLYHRPTGTYNCKCPPQYVGRMCEYLESLIISSRQNPELEPSSLHRTQTILICSVMGIFFAMACCCYFCYVKKSEKLSAQRNDRQTKSLESLLECVGENKKCNWPEYSISNEALRIRITEKQDKSERSPSKCANDENHSSFQDHINEQNCFINRSLNKNFDTLKNPKNNGKFYIFSNIFVHDLYSTVYCEISVKLIYFSCILLNFILFFLSRFGHVVITDSTRKQAISFSGISPLRTTISTAYTN</sequence>
<dbReference type="GO" id="GO:0003924">
    <property type="term" value="F:GTPase activity"/>
    <property type="evidence" value="ECO:0007669"/>
    <property type="project" value="InterPro"/>
</dbReference>
<evidence type="ECO:0000256" key="14">
    <source>
        <dbReference type="ARBA" id="ARBA00023136"/>
    </source>
</evidence>
<keyword evidence="16" id="KW-0449">Lipoprotein</keyword>
<feature type="disulfide bond" evidence="21">
    <location>
        <begin position="1218"/>
        <end position="1235"/>
    </location>
</feature>
<dbReference type="SMART" id="SM00181">
    <property type="entry name" value="EGF"/>
    <property type="match status" value="1"/>
</dbReference>
<dbReference type="STRING" id="6335.A0A0V1L4C1"/>
<evidence type="ECO:0000256" key="22">
    <source>
        <dbReference type="PROSITE-ProRule" id="PRU00192"/>
    </source>
</evidence>
<dbReference type="PROSITE" id="PS50026">
    <property type="entry name" value="EGF_3"/>
    <property type="match status" value="1"/>
</dbReference>
<evidence type="ECO:0000313" key="31">
    <source>
        <dbReference type="Proteomes" id="UP000054721"/>
    </source>
</evidence>
<dbReference type="FunFam" id="3.40.50.300:FF:000393">
    <property type="entry name" value="ADP-ribosylation factor-like 2, arl2"/>
    <property type="match status" value="1"/>
</dbReference>
<dbReference type="GO" id="GO:0046872">
    <property type="term" value="F:metal ion binding"/>
    <property type="evidence" value="ECO:0007669"/>
    <property type="project" value="UniProtKB-KW"/>
</dbReference>
<keyword evidence="6" id="KW-0808">Transferase</keyword>
<dbReference type="Pfam" id="PF07714">
    <property type="entry name" value="PK_Tyr_Ser-Thr"/>
    <property type="match status" value="1"/>
</dbReference>
<comment type="similarity">
    <text evidence="3">Belongs to the small GTPase superfamily. Arf family.</text>
</comment>
<dbReference type="Proteomes" id="UP000054721">
    <property type="component" value="Unassembled WGS sequence"/>
</dbReference>
<evidence type="ECO:0000256" key="1">
    <source>
        <dbReference type="ARBA" id="ARBA00004370"/>
    </source>
</evidence>
<dbReference type="PROSITE" id="PS50835">
    <property type="entry name" value="IG_LIKE"/>
    <property type="match status" value="1"/>
</dbReference>
<dbReference type="GO" id="GO:0016020">
    <property type="term" value="C:membrane"/>
    <property type="evidence" value="ECO:0007669"/>
    <property type="project" value="UniProtKB-SubCell"/>
</dbReference>
<feature type="disulfide bond" evidence="21">
    <location>
        <begin position="1237"/>
        <end position="1246"/>
    </location>
</feature>
<evidence type="ECO:0000313" key="30">
    <source>
        <dbReference type="EMBL" id="KRZ54381.1"/>
    </source>
</evidence>
<dbReference type="Pfam" id="PF00025">
    <property type="entry name" value="Arf"/>
    <property type="match status" value="1"/>
</dbReference>
<dbReference type="SMART" id="SM00219">
    <property type="entry name" value="TyrKc"/>
    <property type="match status" value="1"/>
</dbReference>
<evidence type="ECO:0000256" key="11">
    <source>
        <dbReference type="ARBA" id="ARBA00022840"/>
    </source>
</evidence>
<comment type="caution">
    <text evidence="30">The sequence shown here is derived from an EMBL/GenBank/DDBJ whole genome shotgun (WGS) entry which is preliminary data.</text>
</comment>